<evidence type="ECO:0000256" key="3">
    <source>
        <dbReference type="ARBA" id="ARBA00022679"/>
    </source>
</evidence>
<comment type="caution">
    <text evidence="8">The sequence shown here is derived from an EMBL/GenBank/DDBJ whole genome shotgun (WGS) entry which is preliminary data.</text>
</comment>
<feature type="compositionally biased region" description="Acidic residues" evidence="5">
    <location>
        <begin position="875"/>
        <end position="895"/>
    </location>
</feature>
<evidence type="ECO:0000256" key="1">
    <source>
        <dbReference type="ARBA" id="ARBA00001686"/>
    </source>
</evidence>
<protein>
    <recommendedName>
        <fullName evidence="2">1-phosphatidylinositol 4-kinase</fullName>
        <ecNumber evidence="2">2.7.1.67</ecNumber>
    </recommendedName>
</protein>
<reference evidence="8 9" key="1">
    <citation type="submission" date="2024-10" db="EMBL/GenBank/DDBJ databases">
        <title>Updated reference genomes for cyclostephanoid diatoms.</title>
        <authorList>
            <person name="Roberts W.R."/>
            <person name="Alverson A.J."/>
        </authorList>
    </citation>
    <scope>NUCLEOTIDE SEQUENCE [LARGE SCALE GENOMIC DNA]</scope>
    <source>
        <strain evidence="8 9">AJA010-31</strain>
    </source>
</reference>
<keyword evidence="6" id="KW-1133">Transmembrane helix</keyword>
<name>A0ABD3PZZ6_9STRA</name>
<feature type="region of interest" description="Disordered" evidence="5">
    <location>
        <begin position="291"/>
        <end position="322"/>
    </location>
</feature>
<dbReference type="Proteomes" id="UP001530400">
    <property type="component" value="Unassembled WGS sequence"/>
</dbReference>
<keyword evidence="6" id="KW-0812">Transmembrane</keyword>
<feature type="transmembrane region" description="Helical" evidence="6">
    <location>
        <begin position="221"/>
        <end position="240"/>
    </location>
</feature>
<dbReference type="InterPro" id="IPR011009">
    <property type="entry name" value="Kinase-like_dom_sf"/>
</dbReference>
<dbReference type="PANTHER" id="PTHR10048:SF22">
    <property type="entry name" value="PHOSPHATIDYLINOSITOL 4-KINASE BETA"/>
    <property type="match status" value="1"/>
</dbReference>
<dbReference type="InterPro" id="IPR000403">
    <property type="entry name" value="PI3/4_kinase_cat_dom"/>
</dbReference>
<accession>A0ABD3PZZ6</accession>
<feature type="domain" description="PI3K/PI4K catalytic" evidence="7">
    <location>
        <begin position="1050"/>
        <end position="1319"/>
    </location>
</feature>
<dbReference type="InterPro" id="IPR018936">
    <property type="entry name" value="PI3/4_kinase_CS"/>
</dbReference>
<evidence type="ECO:0000256" key="2">
    <source>
        <dbReference type="ARBA" id="ARBA00012169"/>
    </source>
</evidence>
<feature type="transmembrane region" description="Helical" evidence="6">
    <location>
        <begin position="130"/>
        <end position="152"/>
    </location>
</feature>
<dbReference type="InterPro" id="IPR036940">
    <property type="entry name" value="PI3/4_kinase_cat_sf"/>
</dbReference>
<feature type="region of interest" description="Disordered" evidence="5">
    <location>
        <begin position="866"/>
        <end position="922"/>
    </location>
</feature>
<sequence length="1334" mass="148578">MFLLPAIGAWISDGLILYIYFTRRNSGTQRDVPVAVNSTHHFLDCAEYGAADCLRRRIREAQDDVFSITDLGRTSSPFGILDEADLIQSGYDISQYKHLLSSDSEAPEDESNNTDDHIGISAETIEASTGYLVILAVIRLTLLTLPLSYAAFYGTRVICVICHYIFEGVSAMVVVSHMMAVLILNPSSFSAKGDTADPIGDSVIDGLDGVVKGNDTLFEDAWALLTLSLVSILLHFLIVLHVRSTAPTTQDWLYEERRRKRKRMAYAMAARSKSIRGKGLGSTDAVLINGESGSDEEEGADETPLLLPGGNGLNNDKNMSNNSRLSFSSEQWRERLRCLPEQYEAFMSEAHMRLNEARRMWMTRLEAASHGQDRDADVENGEIVTASNPTNILTQATKELQKLGRPDPFKVLLQLFAYEDVWTNNRLDLAFSCEPTSTGSIDASSHERRAALFFYAPQLLSFLLHGAYLDISHRLEEWILKQCEEDLHFAHRCFWFLRAWCLGSQKPSHSRSRSGSSLNEFSGSIIALDQTRPSNESLMNKLHGSETNLYLSSLAGTRYQNHTSKSATSLADVENSYLRMNSGEKQSSPSKFSLDERVLIEELLRRIIRRGSKPATKAQYGSGSDEFQMDSDAGGNFANSPSALATAVENGLVPIDPGTGFHSTSHLDCITSPQKYGFLPLNNSGEPYQEKRQTDPVSLFLSAPIFLDALLSIADDLMETSKVNRTAGLRQRLRSLEVELLPSNVVYLPIGLANMQHRVWRIVADESIALSTNERVPCIVTMEVIDYSVLSTLTNASGDGATLAAWVNNPRQPKRHITLIDKVATYTQEGLKMLDDKFSQHGDGRGGLDRRVADFLQLRNDSRKKYSPVKMVESGVDDEATSGKEEDPDENDQLEDGLYFELGPPPLGSPTPSVQEEEKHAGSVPPLLVPVVIDDGANVNGHAVEPGPLEAPCTPTKADTPDSPMGQWSTPTSARKPSVKLRKRMNFADDIPEEDSLDNSGSPQAKQRKKVAFPSSSDNRHLNESTSLAATEVSQASAPVPTVVFKEDWKTKTERLRKSSVYGSHDGWRLLPVLIKSNDDLRQEQLASQLIQRMALILAKANVPVWLKPYEIVALTGRGGIIECVPDTISIDSLKRNDPEFTDLKSFFNQHFGSQGPTVLQDAKANFVESLAAYSMVCFLMQIKDRHNGNILLDNKGHIIHIDFGFYFLSSPGKNSGFESAPFKLTRDFVSLMGGPDSRTFQKFRELCYKTFIELRKNCYQITLLVEMLMEGNEDLGCFRGMPEEAVKGLKERFRLDLNDMACLKYVDSLIDESLENWRTRWYDRYQRFCVGVL</sequence>
<dbReference type="PROSITE" id="PS00915">
    <property type="entry name" value="PI3_4_KINASE_1"/>
    <property type="match status" value="1"/>
</dbReference>
<keyword evidence="6" id="KW-0472">Membrane</keyword>
<organism evidence="8 9">
    <name type="scientific">Cyclotella atomus</name>
    <dbReference type="NCBI Taxonomy" id="382360"/>
    <lineage>
        <taxon>Eukaryota</taxon>
        <taxon>Sar</taxon>
        <taxon>Stramenopiles</taxon>
        <taxon>Ochrophyta</taxon>
        <taxon>Bacillariophyta</taxon>
        <taxon>Coscinodiscophyceae</taxon>
        <taxon>Thalassiosirophycidae</taxon>
        <taxon>Stephanodiscales</taxon>
        <taxon>Stephanodiscaceae</taxon>
        <taxon>Cyclotella</taxon>
    </lineage>
</organism>
<dbReference type="FunFam" id="1.10.1070.11:FF:000016">
    <property type="entry name" value="PIK1p Phosphatidylinositol 4-kinase"/>
    <property type="match status" value="1"/>
</dbReference>
<feature type="transmembrane region" description="Helical" evidence="6">
    <location>
        <begin position="164"/>
        <end position="184"/>
    </location>
</feature>
<evidence type="ECO:0000256" key="4">
    <source>
        <dbReference type="ARBA" id="ARBA00022777"/>
    </source>
</evidence>
<dbReference type="SMART" id="SM00146">
    <property type="entry name" value="PI3Kc"/>
    <property type="match status" value="1"/>
</dbReference>
<comment type="catalytic activity">
    <reaction evidence="1">
        <text>a 1,2-diacyl-sn-glycero-3-phospho-(1D-myo-inositol) + ATP = a 1,2-diacyl-sn-glycero-3-phospho-(1D-myo-inositol 4-phosphate) + ADP + H(+)</text>
        <dbReference type="Rhea" id="RHEA:19877"/>
        <dbReference type="ChEBI" id="CHEBI:15378"/>
        <dbReference type="ChEBI" id="CHEBI:30616"/>
        <dbReference type="ChEBI" id="CHEBI:57880"/>
        <dbReference type="ChEBI" id="CHEBI:58178"/>
        <dbReference type="ChEBI" id="CHEBI:456216"/>
        <dbReference type="EC" id="2.7.1.67"/>
    </reaction>
</comment>
<evidence type="ECO:0000313" key="8">
    <source>
        <dbReference type="EMBL" id="KAL3793587.1"/>
    </source>
</evidence>
<feature type="compositionally biased region" description="Polar residues" evidence="5">
    <location>
        <begin position="966"/>
        <end position="975"/>
    </location>
</feature>
<dbReference type="InterPro" id="IPR015433">
    <property type="entry name" value="PI3/4_kinase"/>
</dbReference>
<dbReference type="InterPro" id="IPR057754">
    <property type="entry name" value="PI4-kinase_beta/PIK1_cat"/>
</dbReference>
<dbReference type="EMBL" id="JALLPJ020000388">
    <property type="protein sequence ID" value="KAL3793587.1"/>
    <property type="molecule type" value="Genomic_DNA"/>
</dbReference>
<proteinExistence type="predicted"/>
<dbReference type="Gene3D" id="1.10.1070.11">
    <property type="entry name" value="Phosphatidylinositol 3-/4-kinase, catalytic domain"/>
    <property type="match status" value="1"/>
</dbReference>
<keyword evidence="9" id="KW-1185">Reference proteome</keyword>
<dbReference type="CDD" id="cd05168">
    <property type="entry name" value="PI4Kc_III_beta"/>
    <property type="match status" value="1"/>
</dbReference>
<keyword evidence="4" id="KW-0418">Kinase</keyword>
<evidence type="ECO:0000259" key="7">
    <source>
        <dbReference type="PROSITE" id="PS50290"/>
    </source>
</evidence>
<dbReference type="Pfam" id="PF00454">
    <property type="entry name" value="PI3_PI4_kinase"/>
    <property type="match status" value="1"/>
</dbReference>
<evidence type="ECO:0000256" key="6">
    <source>
        <dbReference type="SAM" id="Phobius"/>
    </source>
</evidence>
<evidence type="ECO:0000313" key="9">
    <source>
        <dbReference type="Proteomes" id="UP001530400"/>
    </source>
</evidence>
<dbReference type="GO" id="GO:0004430">
    <property type="term" value="F:1-phosphatidylinositol 4-kinase activity"/>
    <property type="evidence" value="ECO:0007669"/>
    <property type="project" value="UniProtKB-EC"/>
</dbReference>
<gene>
    <name evidence="8" type="ORF">ACHAWO_001636</name>
</gene>
<dbReference type="SUPFAM" id="SSF56112">
    <property type="entry name" value="Protein kinase-like (PK-like)"/>
    <property type="match status" value="1"/>
</dbReference>
<feature type="region of interest" description="Disordered" evidence="5">
    <location>
        <begin position="939"/>
        <end position="1022"/>
    </location>
</feature>
<dbReference type="PROSITE" id="PS50290">
    <property type="entry name" value="PI3_4_KINASE_3"/>
    <property type="match status" value="1"/>
</dbReference>
<feature type="region of interest" description="Disordered" evidence="5">
    <location>
        <begin position="614"/>
        <end position="635"/>
    </location>
</feature>
<dbReference type="EC" id="2.7.1.67" evidence="2"/>
<dbReference type="PROSITE" id="PS00916">
    <property type="entry name" value="PI3_4_KINASE_2"/>
    <property type="match status" value="1"/>
</dbReference>
<evidence type="ECO:0000256" key="5">
    <source>
        <dbReference type="SAM" id="MobiDB-lite"/>
    </source>
</evidence>
<keyword evidence="3" id="KW-0808">Transferase</keyword>
<dbReference type="Gene3D" id="3.30.1010.10">
    <property type="entry name" value="Phosphatidylinositol 3-kinase Catalytic Subunit, Chain A, domain 4"/>
    <property type="match status" value="1"/>
</dbReference>
<dbReference type="PANTHER" id="PTHR10048">
    <property type="entry name" value="PHOSPHATIDYLINOSITOL KINASE"/>
    <property type="match status" value="1"/>
</dbReference>